<dbReference type="Pfam" id="PF14022">
    <property type="entry name" value="DUF4238"/>
    <property type="match status" value="1"/>
</dbReference>
<feature type="region of interest" description="Disordered" evidence="1">
    <location>
        <begin position="620"/>
        <end position="641"/>
    </location>
</feature>
<gene>
    <name evidence="3" type="ORF">K505DRAFT_372805</name>
</gene>
<keyword evidence="2" id="KW-0472">Membrane</keyword>
<accession>A0A6A6XLL7</accession>
<keyword evidence="2" id="KW-0812">Transmembrane</keyword>
<keyword evidence="2" id="KW-1133">Transmembrane helix</keyword>
<dbReference type="Proteomes" id="UP000799757">
    <property type="component" value="Unassembled WGS sequence"/>
</dbReference>
<evidence type="ECO:0000313" key="4">
    <source>
        <dbReference type="Proteomes" id="UP000799757"/>
    </source>
</evidence>
<name>A0A6A6XLL7_9PLEO</name>
<reference evidence="3" key="1">
    <citation type="journal article" date="2020" name="Stud. Mycol.">
        <title>101 Dothideomycetes genomes: a test case for predicting lifestyles and emergence of pathogens.</title>
        <authorList>
            <person name="Haridas S."/>
            <person name="Albert R."/>
            <person name="Binder M."/>
            <person name="Bloem J."/>
            <person name="Labutti K."/>
            <person name="Salamov A."/>
            <person name="Andreopoulos B."/>
            <person name="Baker S."/>
            <person name="Barry K."/>
            <person name="Bills G."/>
            <person name="Bluhm B."/>
            <person name="Cannon C."/>
            <person name="Castanera R."/>
            <person name="Culley D."/>
            <person name="Daum C."/>
            <person name="Ezra D."/>
            <person name="Gonzalez J."/>
            <person name="Henrissat B."/>
            <person name="Kuo A."/>
            <person name="Liang C."/>
            <person name="Lipzen A."/>
            <person name="Lutzoni F."/>
            <person name="Magnuson J."/>
            <person name="Mondo S."/>
            <person name="Nolan M."/>
            <person name="Ohm R."/>
            <person name="Pangilinan J."/>
            <person name="Park H.-J."/>
            <person name="Ramirez L."/>
            <person name="Alfaro M."/>
            <person name="Sun H."/>
            <person name="Tritt A."/>
            <person name="Yoshinaga Y."/>
            <person name="Zwiers L.-H."/>
            <person name="Turgeon B."/>
            <person name="Goodwin S."/>
            <person name="Spatafora J."/>
            <person name="Crous P."/>
            <person name="Grigoriev I."/>
        </authorList>
    </citation>
    <scope>NUCLEOTIDE SEQUENCE</scope>
    <source>
        <strain evidence="3">CBS 109.77</strain>
    </source>
</reference>
<organism evidence="3 4">
    <name type="scientific">Melanomma pulvis-pyrius CBS 109.77</name>
    <dbReference type="NCBI Taxonomy" id="1314802"/>
    <lineage>
        <taxon>Eukaryota</taxon>
        <taxon>Fungi</taxon>
        <taxon>Dikarya</taxon>
        <taxon>Ascomycota</taxon>
        <taxon>Pezizomycotina</taxon>
        <taxon>Dothideomycetes</taxon>
        <taxon>Pleosporomycetidae</taxon>
        <taxon>Pleosporales</taxon>
        <taxon>Melanommataceae</taxon>
        <taxon>Melanomma</taxon>
    </lineage>
</organism>
<dbReference type="AlphaFoldDB" id="A0A6A6XLL7"/>
<sequence>MDRSSKFQYQHYVPQFLLRNFSYQNQKWKKTKDRKQLYPGDPMLRAVDLTVSPPELIEVPVKHTFGKPDMYKDDSKFTRKQQMHIEAKLSRLESATSHVIRKIVKAHAEGKTEISMSRPEKDLLRKFMFVMKYRGPIFFQRFNHQNAEDYNSVDKPSFLEYMRKKNYQRPLDVWFDNLSQIMDMTIDPEGKWVTKLSERIYPGDAEWVSQNIRSMYLALCTPSNPSEEFILTENAFSIYEGPTSCSVNPKTGERTVTAYTEFHVLGIISPSLMMILRSNLLPEPREDRNEEVRMQRAMWLEVHMQCHTDPKNARSVLEDLPVAKARSSYTTEADGQIVLAEGEVGTHRSSDKFCFTFFSISSNHVQMLNSVMLDQACHTSLIIYRSQAALKSALEYYLDMPTQINGIYSMKPVSDRPDDPIKQLLEKLENIAQDLGSNVKARYHVDPLDEGDSQAIFENAVVEVLKQVSPVVDYNKFNQWSITNCMEILVKMTQKLGLPIRALHALDLIMEPTGHPDFPDMVFNGIHKASQGIHTQSSQDIVSISRSVWRFSWETLCSTAVEKSGGDMSDDIEVVKEKVAESDYAFLLQKGASSKEWGNDTLLQTTNELVCGPNPTSQAGHEFSKTTFGQTSPQRSTDFSKSGLSKAFDQIGHDLAREKSLNWRTTKHISRDALDQMQRAKSSNVDGPGKQKNHRQVDAHLTRDQVEKYKLRNESDQAETSGFDPPVHEAKELGNLMKANVTPKVAFIILICTPLQVRQEWSPSVTAWMPEVPVVTPAPSVWTPASAVPTVPTLPSFTYPVDAASPTASVKQGTHIDAAGRVGFTVSMVVLGIFIGCSILGSLYFLSKKGLCCSCERTAKGPRLDRPESHHLRHLPPPVASTSPPIRPNYNINRFSSIISGPRSPLPWQDIDRDTTNFKYSGNATRQEDLK</sequence>
<keyword evidence="4" id="KW-1185">Reference proteome</keyword>
<evidence type="ECO:0008006" key="5">
    <source>
        <dbReference type="Google" id="ProtNLM"/>
    </source>
</evidence>
<proteinExistence type="predicted"/>
<dbReference type="EMBL" id="MU001817">
    <property type="protein sequence ID" value="KAF2797003.1"/>
    <property type="molecule type" value="Genomic_DNA"/>
</dbReference>
<dbReference type="InterPro" id="IPR025332">
    <property type="entry name" value="DUF4238"/>
</dbReference>
<feature type="transmembrane region" description="Helical" evidence="2">
    <location>
        <begin position="822"/>
        <end position="846"/>
    </location>
</feature>
<protein>
    <recommendedName>
        <fullName evidence="5">DUF4238 domain-containing protein</fullName>
    </recommendedName>
</protein>
<feature type="region of interest" description="Disordered" evidence="1">
    <location>
        <begin position="862"/>
        <end position="887"/>
    </location>
</feature>
<evidence type="ECO:0000256" key="2">
    <source>
        <dbReference type="SAM" id="Phobius"/>
    </source>
</evidence>
<dbReference type="OrthoDB" id="5340163at2759"/>
<evidence type="ECO:0000256" key="1">
    <source>
        <dbReference type="SAM" id="MobiDB-lite"/>
    </source>
</evidence>
<feature type="region of interest" description="Disordered" evidence="1">
    <location>
        <begin position="677"/>
        <end position="697"/>
    </location>
</feature>
<evidence type="ECO:0000313" key="3">
    <source>
        <dbReference type="EMBL" id="KAF2797003.1"/>
    </source>
</evidence>